<sequence length="741" mass="85145">MDEPSRQTVALRGGPVGEELDRVCLALPDRNLNKDCSAWSTFLSLLDDSTGRHKLFSLLSIAQVNSLRLLEEWWHWRCDDAKKADVVAFDRTMHLNRGDVTYNYHKLLYDLWLWEFNSYHEVVPHYQGNLEDALSFVRQNAATVAAGLRVGLAAYEAIRRAPDQENPVTLSDRNVVEKATEQPSSKKWSPYAQAHVENRLPACIDPCHWVGDQRFQKNYPYYLWDKEEKRTIHFDVDIPQYSVISHTWGRFRLKDQEVEIPGVQWRVPCLDPDQLFDVKFLPEILSNFPLPTRYLWLDLVCIPQDGRPLQDIEIGRQAGIFTTATFAVVWFNRLNGWEGLEAALMWSGIKYLSYDADDAFGTKQYLSQMSNEAMRPCGLTRPANSEIEGTPKAAWVFQDQNEETVTPDPWFTSLWTLQESCLRPDMVLCDKNWNILSLGEADTQFPILLDHIVALFESLGPLKLKVPASVHELLLLLNSSNLRTLLRMKPVDILILGDMRYCANTDRALAIMSALGATKWHDRRSNHNVDSRPEDLVLGKFQLQFLKECLRRFGAIMFATLNVYALDDTFYEAAKLDAATVTDLQGSLMPFSRGVLDPRYLHVLLVSVEDHPTVQNWSIQADGSVRMSEVCVMASIGDGNTRPIYVDVLPSRRKFRMDRTGMQQDELYDWMSSFRPDSDKYAVCLLRNMKNSLWGVLLERLHPGEDLFVNVGIWYTPEEQLHDHNSRCEFPTTVSVDWRVV</sequence>
<organism evidence="2 3">
    <name type="scientific">Polyplosphaeria fusca</name>
    <dbReference type="NCBI Taxonomy" id="682080"/>
    <lineage>
        <taxon>Eukaryota</taxon>
        <taxon>Fungi</taxon>
        <taxon>Dikarya</taxon>
        <taxon>Ascomycota</taxon>
        <taxon>Pezizomycotina</taxon>
        <taxon>Dothideomycetes</taxon>
        <taxon>Pleosporomycetidae</taxon>
        <taxon>Pleosporales</taxon>
        <taxon>Tetraplosphaeriaceae</taxon>
        <taxon>Polyplosphaeria</taxon>
    </lineage>
</organism>
<comment type="caution">
    <text evidence="2">The sequence shown here is derived from an EMBL/GenBank/DDBJ whole genome shotgun (WGS) entry which is preliminary data.</text>
</comment>
<feature type="domain" description="Heterokaryon incompatibility" evidence="1">
    <location>
        <begin position="241"/>
        <end position="419"/>
    </location>
</feature>
<dbReference type="PANTHER" id="PTHR24148">
    <property type="entry name" value="ANKYRIN REPEAT DOMAIN-CONTAINING PROTEIN 39 HOMOLOG-RELATED"/>
    <property type="match status" value="1"/>
</dbReference>
<gene>
    <name evidence="2" type="ORF">EJ04DRAFT_524581</name>
</gene>
<reference evidence="2" key="1">
    <citation type="journal article" date="2020" name="Stud. Mycol.">
        <title>101 Dothideomycetes genomes: a test case for predicting lifestyles and emergence of pathogens.</title>
        <authorList>
            <person name="Haridas S."/>
            <person name="Albert R."/>
            <person name="Binder M."/>
            <person name="Bloem J."/>
            <person name="Labutti K."/>
            <person name="Salamov A."/>
            <person name="Andreopoulos B."/>
            <person name="Baker S."/>
            <person name="Barry K."/>
            <person name="Bills G."/>
            <person name="Bluhm B."/>
            <person name="Cannon C."/>
            <person name="Castanera R."/>
            <person name="Culley D."/>
            <person name="Daum C."/>
            <person name="Ezra D."/>
            <person name="Gonzalez J."/>
            <person name="Henrissat B."/>
            <person name="Kuo A."/>
            <person name="Liang C."/>
            <person name="Lipzen A."/>
            <person name="Lutzoni F."/>
            <person name="Magnuson J."/>
            <person name="Mondo S."/>
            <person name="Nolan M."/>
            <person name="Ohm R."/>
            <person name="Pangilinan J."/>
            <person name="Park H.-J."/>
            <person name="Ramirez L."/>
            <person name="Alfaro M."/>
            <person name="Sun H."/>
            <person name="Tritt A."/>
            <person name="Yoshinaga Y."/>
            <person name="Zwiers L.-H."/>
            <person name="Turgeon B."/>
            <person name="Goodwin S."/>
            <person name="Spatafora J."/>
            <person name="Crous P."/>
            <person name="Grigoriev I."/>
        </authorList>
    </citation>
    <scope>NUCLEOTIDE SEQUENCE</scope>
    <source>
        <strain evidence="2">CBS 125425</strain>
    </source>
</reference>
<name>A0A9P4QYL4_9PLEO</name>
<dbReference type="EMBL" id="ML996162">
    <property type="protein sequence ID" value="KAF2733406.1"/>
    <property type="molecule type" value="Genomic_DNA"/>
</dbReference>
<dbReference type="AlphaFoldDB" id="A0A9P4QYL4"/>
<dbReference type="InterPro" id="IPR010730">
    <property type="entry name" value="HET"/>
</dbReference>
<accession>A0A9P4QYL4</accession>
<protein>
    <recommendedName>
        <fullName evidence="1">Heterokaryon incompatibility domain-containing protein</fullName>
    </recommendedName>
</protein>
<dbReference type="PANTHER" id="PTHR24148:SF64">
    <property type="entry name" value="HETEROKARYON INCOMPATIBILITY DOMAIN-CONTAINING PROTEIN"/>
    <property type="match status" value="1"/>
</dbReference>
<proteinExistence type="predicted"/>
<dbReference type="InterPro" id="IPR052895">
    <property type="entry name" value="HetReg/Transcr_Mod"/>
</dbReference>
<evidence type="ECO:0000313" key="2">
    <source>
        <dbReference type="EMBL" id="KAF2733406.1"/>
    </source>
</evidence>
<dbReference type="Proteomes" id="UP000799444">
    <property type="component" value="Unassembled WGS sequence"/>
</dbReference>
<evidence type="ECO:0000259" key="1">
    <source>
        <dbReference type="Pfam" id="PF06985"/>
    </source>
</evidence>
<keyword evidence="3" id="KW-1185">Reference proteome</keyword>
<dbReference type="Pfam" id="PF06985">
    <property type="entry name" value="HET"/>
    <property type="match status" value="1"/>
</dbReference>
<dbReference type="OrthoDB" id="3790621at2759"/>
<evidence type="ECO:0000313" key="3">
    <source>
        <dbReference type="Proteomes" id="UP000799444"/>
    </source>
</evidence>